<gene>
    <name evidence="2" type="ORF">Cco03nite_05670</name>
</gene>
<evidence type="ECO:0000313" key="3">
    <source>
        <dbReference type="Proteomes" id="UP000630887"/>
    </source>
</evidence>
<dbReference type="AlphaFoldDB" id="A0A8J3KIU9"/>
<keyword evidence="1" id="KW-1133">Transmembrane helix</keyword>
<name>A0A8J3KIU9_9ACTN</name>
<comment type="caution">
    <text evidence="2">The sequence shown here is derived from an EMBL/GenBank/DDBJ whole genome shotgun (WGS) entry which is preliminary data.</text>
</comment>
<keyword evidence="3" id="KW-1185">Reference proteome</keyword>
<keyword evidence="1" id="KW-0812">Transmembrane</keyword>
<organism evidence="2 3">
    <name type="scientific">Catellatospora coxensis</name>
    <dbReference type="NCBI Taxonomy" id="310354"/>
    <lineage>
        <taxon>Bacteria</taxon>
        <taxon>Bacillati</taxon>
        <taxon>Actinomycetota</taxon>
        <taxon>Actinomycetes</taxon>
        <taxon>Micromonosporales</taxon>
        <taxon>Micromonosporaceae</taxon>
        <taxon>Catellatospora</taxon>
    </lineage>
</organism>
<protein>
    <submittedName>
        <fullName evidence="2">Uncharacterized protein</fullName>
    </submittedName>
</protein>
<dbReference type="Proteomes" id="UP000630887">
    <property type="component" value="Unassembled WGS sequence"/>
</dbReference>
<keyword evidence="1" id="KW-0472">Membrane</keyword>
<evidence type="ECO:0000313" key="2">
    <source>
        <dbReference type="EMBL" id="GIG03867.1"/>
    </source>
</evidence>
<evidence type="ECO:0000256" key="1">
    <source>
        <dbReference type="SAM" id="Phobius"/>
    </source>
</evidence>
<feature type="transmembrane region" description="Helical" evidence="1">
    <location>
        <begin position="105"/>
        <end position="128"/>
    </location>
</feature>
<reference evidence="2 3" key="1">
    <citation type="submission" date="2021-01" db="EMBL/GenBank/DDBJ databases">
        <title>Whole genome shotgun sequence of Catellatospora coxensis NBRC 107359.</title>
        <authorList>
            <person name="Komaki H."/>
            <person name="Tamura T."/>
        </authorList>
    </citation>
    <scope>NUCLEOTIDE SEQUENCE [LARGE SCALE GENOMIC DNA]</scope>
    <source>
        <strain evidence="2 3">NBRC 107359</strain>
    </source>
</reference>
<proteinExistence type="predicted"/>
<accession>A0A8J3KIU9</accession>
<sequence length="146" mass="15330">MLLVLGLCTGAVLTVVPQPVGELGPSWRAAQGDGVAGRFVATNTYKVGRHTHIWEGTFTSDDGTVVHFGVELDNAPPDMRVGDEVPALDTGALGVVYVPSGSGPFLINLICLSMAMCPLLATGIGMAVGGLRRRLRRRVPAHGVQR</sequence>
<dbReference type="RefSeq" id="WP_203688338.1">
    <property type="nucleotide sequence ID" value="NZ_BONI01000004.1"/>
</dbReference>
<dbReference type="EMBL" id="BONI01000004">
    <property type="protein sequence ID" value="GIG03867.1"/>
    <property type="molecule type" value="Genomic_DNA"/>
</dbReference>